<comment type="caution">
    <text evidence="6">The sequence shown here is derived from an EMBL/GenBank/DDBJ whole genome shotgun (WGS) entry which is preliminary data.</text>
</comment>
<organism evidence="6 7">
    <name type="scientific">Exilibacterium tricleocarpae</name>
    <dbReference type="NCBI Taxonomy" id="2591008"/>
    <lineage>
        <taxon>Bacteria</taxon>
        <taxon>Pseudomonadati</taxon>
        <taxon>Pseudomonadota</taxon>
        <taxon>Gammaproteobacteria</taxon>
        <taxon>Cellvibrionales</taxon>
        <taxon>Cellvibrionaceae</taxon>
        <taxon>Exilibacterium</taxon>
    </lineage>
</organism>
<dbReference type="GO" id="GO:0006508">
    <property type="term" value="P:proteolysis"/>
    <property type="evidence" value="ECO:0007669"/>
    <property type="project" value="UniProtKB-KW"/>
</dbReference>
<dbReference type="RefSeq" id="WP_142928978.1">
    <property type="nucleotide sequence ID" value="NZ_ML660102.1"/>
</dbReference>
<dbReference type="GO" id="GO:0007165">
    <property type="term" value="P:signal transduction"/>
    <property type="evidence" value="ECO:0007669"/>
    <property type="project" value="TreeGrafter"/>
</dbReference>
<evidence type="ECO:0000313" key="6">
    <source>
        <dbReference type="EMBL" id="TQV70568.1"/>
    </source>
</evidence>
<dbReference type="AlphaFoldDB" id="A0A545T024"/>
<dbReference type="SMART" id="SM00228">
    <property type="entry name" value="PDZ"/>
    <property type="match status" value="1"/>
</dbReference>
<evidence type="ECO:0000259" key="5">
    <source>
        <dbReference type="PROSITE" id="PS50106"/>
    </source>
</evidence>
<dbReference type="SUPFAM" id="SSF50156">
    <property type="entry name" value="PDZ domain-like"/>
    <property type="match status" value="1"/>
</dbReference>
<dbReference type="InterPro" id="IPR036034">
    <property type="entry name" value="PDZ_sf"/>
</dbReference>
<keyword evidence="3" id="KW-0378">Hydrolase</keyword>
<dbReference type="Pfam" id="PF03572">
    <property type="entry name" value="Peptidase_S41"/>
    <property type="match status" value="1"/>
</dbReference>
<dbReference type="InterPro" id="IPR004447">
    <property type="entry name" value="Peptidase_S41A"/>
</dbReference>
<evidence type="ECO:0000256" key="3">
    <source>
        <dbReference type="ARBA" id="ARBA00022801"/>
    </source>
</evidence>
<dbReference type="GO" id="GO:0008236">
    <property type="term" value="F:serine-type peptidase activity"/>
    <property type="evidence" value="ECO:0007669"/>
    <property type="project" value="UniProtKB-KW"/>
</dbReference>
<feature type="domain" description="PDZ" evidence="5">
    <location>
        <begin position="105"/>
        <end position="179"/>
    </location>
</feature>
<gene>
    <name evidence="6" type="ORF">FKG94_21335</name>
</gene>
<name>A0A545T024_9GAMM</name>
<dbReference type="InterPro" id="IPR005151">
    <property type="entry name" value="Tail-specific_protease"/>
</dbReference>
<dbReference type="PROSITE" id="PS50106">
    <property type="entry name" value="PDZ"/>
    <property type="match status" value="1"/>
</dbReference>
<dbReference type="Gene3D" id="3.90.226.10">
    <property type="entry name" value="2-enoyl-CoA Hydratase, Chain A, domain 1"/>
    <property type="match status" value="1"/>
</dbReference>
<dbReference type="GO" id="GO:0030288">
    <property type="term" value="C:outer membrane-bounded periplasmic space"/>
    <property type="evidence" value="ECO:0007669"/>
    <property type="project" value="TreeGrafter"/>
</dbReference>
<dbReference type="Proteomes" id="UP000319732">
    <property type="component" value="Unassembled WGS sequence"/>
</dbReference>
<evidence type="ECO:0000256" key="1">
    <source>
        <dbReference type="ARBA" id="ARBA00009179"/>
    </source>
</evidence>
<protein>
    <submittedName>
        <fullName evidence="6">PDZ domain-containing protein</fullName>
    </submittedName>
</protein>
<reference evidence="6 7" key="1">
    <citation type="submission" date="2019-06" db="EMBL/GenBank/DDBJ databases">
        <title>Whole genome sequence for Cellvibrionaceae sp. R142.</title>
        <authorList>
            <person name="Wang G."/>
        </authorList>
    </citation>
    <scope>NUCLEOTIDE SEQUENCE [LARGE SCALE GENOMIC DNA]</scope>
    <source>
        <strain evidence="6 7">R142</strain>
    </source>
</reference>
<dbReference type="CDD" id="cd07560">
    <property type="entry name" value="Peptidase_S41_CPP"/>
    <property type="match status" value="1"/>
</dbReference>
<dbReference type="Pfam" id="PF17820">
    <property type="entry name" value="PDZ_6"/>
    <property type="match status" value="1"/>
</dbReference>
<dbReference type="EMBL" id="VHSG01000024">
    <property type="protein sequence ID" value="TQV70568.1"/>
    <property type="molecule type" value="Genomic_DNA"/>
</dbReference>
<evidence type="ECO:0000256" key="4">
    <source>
        <dbReference type="ARBA" id="ARBA00022825"/>
    </source>
</evidence>
<dbReference type="PANTHER" id="PTHR32060:SF22">
    <property type="entry name" value="CARBOXYL-TERMINAL-PROCESSING PEPTIDASE 3, CHLOROPLASTIC"/>
    <property type="match status" value="1"/>
</dbReference>
<accession>A0A545T024</accession>
<keyword evidence="4" id="KW-0720">Serine protease</keyword>
<dbReference type="PROSITE" id="PS51257">
    <property type="entry name" value="PROKAR_LIPOPROTEIN"/>
    <property type="match status" value="1"/>
</dbReference>
<dbReference type="Gene3D" id="2.30.42.10">
    <property type="match status" value="1"/>
</dbReference>
<dbReference type="OrthoDB" id="9812068at2"/>
<dbReference type="PANTHER" id="PTHR32060">
    <property type="entry name" value="TAIL-SPECIFIC PROTEASE"/>
    <property type="match status" value="1"/>
</dbReference>
<dbReference type="InterPro" id="IPR041489">
    <property type="entry name" value="PDZ_6"/>
</dbReference>
<dbReference type="GO" id="GO:0004175">
    <property type="term" value="F:endopeptidase activity"/>
    <property type="evidence" value="ECO:0007669"/>
    <property type="project" value="TreeGrafter"/>
</dbReference>
<comment type="similarity">
    <text evidence="1">Belongs to the peptidase S41A family.</text>
</comment>
<sequence length="421" mass="45500">MTSRVVINTLTYTTLVFLLAGCQGSLIDSTPDNRTQGNTHISHVWTVINDKFGGEGFNSQKWANTKRQFTLQNYQTLYDEHAAIESMLETLEAPAVRLLTEAQKALFLNEVSGQLPMGIGLIELLSIDIDEHTKVLTIVTCLPQTAAAKAGLRSGDQVIKINGVPTAGLSLAQAMSKLRVAPGLDLSLDILRDSVPLTFSVPGEAARNIPSPVRTFTQQFDDKTIGYIQYLIAAKDSAIDFRNGLSSLLRQGADALVLDLRNNPGGSVPDGLAVADLFLEKGAPIATLRAGQARTVREYYATDRAVWTGPTAILQNEGSASVAELIAGALRANNKAIIVGQKSYGKGLLHTLTPLANNTALMFPVGRLITPDQRDILHEAIIPDYLVPQTPSPIMSSQQMDVGTAVDRQYQQALAKILKWD</sequence>
<evidence type="ECO:0000313" key="7">
    <source>
        <dbReference type="Proteomes" id="UP000319732"/>
    </source>
</evidence>
<proteinExistence type="inferred from homology"/>
<keyword evidence="7" id="KW-1185">Reference proteome</keyword>
<evidence type="ECO:0000256" key="2">
    <source>
        <dbReference type="ARBA" id="ARBA00022670"/>
    </source>
</evidence>
<dbReference type="SUPFAM" id="SSF52096">
    <property type="entry name" value="ClpP/crotonase"/>
    <property type="match status" value="1"/>
</dbReference>
<dbReference type="Gene3D" id="3.30.750.44">
    <property type="match status" value="1"/>
</dbReference>
<keyword evidence="2" id="KW-0645">Protease</keyword>
<dbReference type="InterPro" id="IPR029045">
    <property type="entry name" value="ClpP/crotonase-like_dom_sf"/>
</dbReference>
<dbReference type="InterPro" id="IPR001478">
    <property type="entry name" value="PDZ"/>
</dbReference>
<dbReference type="SMART" id="SM00245">
    <property type="entry name" value="TSPc"/>
    <property type="match status" value="1"/>
</dbReference>